<protein>
    <submittedName>
        <fullName evidence="1">Uncharacterized protein</fullName>
    </submittedName>
</protein>
<dbReference type="HOGENOM" id="CLU_881678_0_0_2"/>
<dbReference type="eggNOG" id="arCOG08864">
    <property type="taxonomic scope" value="Archaea"/>
</dbReference>
<evidence type="ECO:0000313" key="1">
    <source>
        <dbReference type="EMBL" id="ACL11321.1"/>
    </source>
</evidence>
<accession>B8D5E0</accession>
<reference evidence="1 2" key="1">
    <citation type="journal article" date="2009" name="J. Bacteriol.">
        <title>Complete genome sequence of the anaerobic, protein-degrading hyperthermophilic crenarchaeon Desulfurococcus kamchatkensis.</title>
        <authorList>
            <person name="Ravin N.V."/>
            <person name="Mardanov A.V."/>
            <person name="Beletsky A.V."/>
            <person name="Kublanov I.V."/>
            <person name="Kolganova T.V."/>
            <person name="Lebedinsky A.V."/>
            <person name="Chernyh N.A."/>
            <person name="Bonch-Osmolovskaya E.A."/>
            <person name="Skryabin K.G."/>
        </authorList>
    </citation>
    <scope>NUCLEOTIDE SEQUENCE [LARGE SCALE GENOMIC DNA]</scope>
    <source>
        <strain evidence="2">DSM 18924 / JCM 16383 / VKM B-2413 / 1221n</strain>
    </source>
</reference>
<evidence type="ECO:0000313" key="2">
    <source>
        <dbReference type="Proteomes" id="UP000006903"/>
    </source>
</evidence>
<proteinExistence type="predicted"/>
<dbReference type="EMBL" id="CP001140">
    <property type="protein sequence ID" value="ACL11321.1"/>
    <property type="molecule type" value="Genomic_DNA"/>
</dbReference>
<organism evidence="1 2">
    <name type="scientific">Desulfurococcus amylolyticus (strain DSM 18924 / JCM 16383 / VKM B-2413 / 1221n)</name>
    <name type="common">Desulfurococcus kamchatkensis</name>
    <dbReference type="NCBI Taxonomy" id="490899"/>
    <lineage>
        <taxon>Archaea</taxon>
        <taxon>Thermoproteota</taxon>
        <taxon>Thermoprotei</taxon>
        <taxon>Desulfurococcales</taxon>
        <taxon>Desulfurococcaceae</taxon>
        <taxon>Desulfurococcus</taxon>
    </lineage>
</organism>
<sequence length="316" mass="35600">MLIESSKLFFTRSDYINILSSQNLETAIGYLSEKFLASEIGKLAGIRRISLIDVYNALDKGYRGILQSLFSQAKNEERSIADKILWLLSSLDLYLSLNALTAGVKPPLMASPLPLLIPEIPDPTNIYILKEILPVELHGLVKEYINKRSIQLQQIIRALDSLAMKVDKLKYYELSVLVNLLHDIQLLKACILYPEVRQLQPRVFSLNPADFYENCGKSIREVSAMLSKDRPFAVVFSEAINDSLKFSSGIEALDLGVYTGLHYLASLILQKTVIEKTCRLMLKLLGQYVFLKLVFTVAGSGLYRQEASAFISKWVT</sequence>
<dbReference type="AlphaFoldDB" id="B8D5E0"/>
<dbReference type="Proteomes" id="UP000006903">
    <property type="component" value="Chromosome"/>
</dbReference>
<gene>
    <name evidence="1" type="ordered locus">DKAM_0995</name>
</gene>
<dbReference type="KEGG" id="dka:DKAM_0995"/>
<dbReference type="STRING" id="490899.DKAM_0995"/>
<name>B8D5E0_DESA1</name>